<evidence type="ECO:0000313" key="2">
    <source>
        <dbReference type="Proteomes" id="UP000825679"/>
    </source>
</evidence>
<name>A0ABX8Z952_9NEIS</name>
<proteinExistence type="predicted"/>
<protein>
    <submittedName>
        <fullName evidence="1">Uncharacterized protein</fullName>
    </submittedName>
</protein>
<dbReference type="EMBL" id="CP081150">
    <property type="protein sequence ID" value="QZA79111.1"/>
    <property type="molecule type" value="Genomic_DNA"/>
</dbReference>
<sequence length="150" mass="17229">MKQSRTKLIIILIIIINLVFTVSAYKQGLFDRWFTNKPKQIINISCADLSLGCAFKIDQQSFTVKSDQAINTSKPVHLTLIGPAKSIRLSWQMLGMDMGRNYYKMLSDDQQQWRAETMLPICSQQRLDWLLTFDIDQAQVLIQTQSGAQK</sequence>
<organism evidence="1 2">
    <name type="scientific">Deefgea tanakiae</name>
    <dbReference type="NCBI Taxonomy" id="2865840"/>
    <lineage>
        <taxon>Bacteria</taxon>
        <taxon>Pseudomonadati</taxon>
        <taxon>Pseudomonadota</taxon>
        <taxon>Betaproteobacteria</taxon>
        <taxon>Neisseriales</taxon>
        <taxon>Chitinibacteraceae</taxon>
        <taxon>Deefgea</taxon>
    </lineage>
</organism>
<evidence type="ECO:0000313" key="1">
    <source>
        <dbReference type="EMBL" id="QZA79111.1"/>
    </source>
</evidence>
<dbReference type="RefSeq" id="WP_221007630.1">
    <property type="nucleotide sequence ID" value="NZ_CP081150.1"/>
</dbReference>
<reference evidence="1 2" key="1">
    <citation type="submission" date="2021-08" db="EMBL/GenBank/DDBJ databases">
        <title>complete genome sequencing of Deefgea sp. D25.</title>
        <authorList>
            <person name="Bae J.-W."/>
            <person name="Gim D.-H."/>
        </authorList>
    </citation>
    <scope>NUCLEOTIDE SEQUENCE [LARGE SCALE GENOMIC DNA]</scope>
    <source>
        <strain evidence="1 2">D25</strain>
    </source>
</reference>
<keyword evidence="2" id="KW-1185">Reference proteome</keyword>
<gene>
    <name evidence="1" type="ORF">K4H28_06870</name>
</gene>
<accession>A0ABX8Z952</accession>
<dbReference type="Proteomes" id="UP000825679">
    <property type="component" value="Chromosome"/>
</dbReference>